<dbReference type="EMBL" id="CAAALY010005018">
    <property type="protein sequence ID" value="VEL08907.1"/>
    <property type="molecule type" value="Genomic_DNA"/>
</dbReference>
<feature type="transmembrane region" description="Helical" evidence="1">
    <location>
        <begin position="6"/>
        <end position="24"/>
    </location>
</feature>
<evidence type="ECO:0000256" key="1">
    <source>
        <dbReference type="SAM" id="Phobius"/>
    </source>
</evidence>
<organism evidence="2 3">
    <name type="scientific">Protopolystoma xenopodis</name>
    <dbReference type="NCBI Taxonomy" id="117903"/>
    <lineage>
        <taxon>Eukaryota</taxon>
        <taxon>Metazoa</taxon>
        <taxon>Spiralia</taxon>
        <taxon>Lophotrochozoa</taxon>
        <taxon>Platyhelminthes</taxon>
        <taxon>Monogenea</taxon>
        <taxon>Polyopisthocotylea</taxon>
        <taxon>Polystomatidea</taxon>
        <taxon>Polystomatidae</taxon>
        <taxon>Protopolystoma</taxon>
    </lineage>
</organism>
<keyword evidence="1" id="KW-1133">Transmembrane helix</keyword>
<evidence type="ECO:0000313" key="2">
    <source>
        <dbReference type="EMBL" id="VEL08907.1"/>
    </source>
</evidence>
<reference evidence="2" key="1">
    <citation type="submission" date="2018-11" db="EMBL/GenBank/DDBJ databases">
        <authorList>
            <consortium name="Pathogen Informatics"/>
        </authorList>
    </citation>
    <scope>NUCLEOTIDE SEQUENCE</scope>
</reference>
<gene>
    <name evidence="2" type="ORF">PXEA_LOCUS2347</name>
</gene>
<proteinExistence type="predicted"/>
<name>A0A448WD84_9PLAT</name>
<accession>A0A448WD84</accession>
<keyword evidence="3" id="KW-1185">Reference proteome</keyword>
<evidence type="ECO:0000313" key="3">
    <source>
        <dbReference type="Proteomes" id="UP000784294"/>
    </source>
</evidence>
<protein>
    <submittedName>
        <fullName evidence="2">Uncharacterized protein</fullName>
    </submittedName>
</protein>
<comment type="caution">
    <text evidence="2">The sequence shown here is derived from an EMBL/GenBank/DDBJ whole genome shotgun (WGS) entry which is preliminary data.</text>
</comment>
<dbReference type="AlphaFoldDB" id="A0A448WD84"/>
<dbReference type="Proteomes" id="UP000784294">
    <property type="component" value="Unassembled WGS sequence"/>
</dbReference>
<keyword evidence="1" id="KW-0472">Membrane</keyword>
<keyword evidence="1" id="KW-0812">Transmembrane</keyword>
<sequence>MLLYIPLLIALFYFFFMSGFFFLMDRGFHHLRTVFTALALGNSTMRSRLRQALVGTLRGGFRTHRLDPPAFSKVTTHSGLHCYNLVLAVSVALTWRLAMSPLRDIMSQNSEHNCLEVGRPANEVAITVKRLQARQIHSFNRSDQALSGASSILFADFIRKLIMQIRRCRKAG</sequence>